<dbReference type="AlphaFoldDB" id="A0A443SQS5"/>
<dbReference type="GO" id="GO:0005694">
    <property type="term" value="C:chromosome"/>
    <property type="evidence" value="ECO:0007669"/>
    <property type="project" value="UniProtKB-SubCell"/>
</dbReference>
<dbReference type="OrthoDB" id="6516262at2759"/>
<keyword evidence="10" id="KW-0804">Transcription</keyword>
<dbReference type="PROSITE" id="PS50865">
    <property type="entry name" value="ZF_MYND_2"/>
    <property type="match status" value="1"/>
</dbReference>
<dbReference type="GO" id="GO:0003714">
    <property type="term" value="F:transcription corepressor activity"/>
    <property type="evidence" value="ECO:0007669"/>
    <property type="project" value="InterPro"/>
</dbReference>
<evidence type="ECO:0000313" key="17">
    <source>
        <dbReference type="Proteomes" id="UP000288716"/>
    </source>
</evidence>
<gene>
    <name evidence="16" type="ORF">B4U80_14852</name>
</gene>
<comment type="subcellular location">
    <subcellularLocation>
        <location evidence="2">Chromosome</location>
    </subcellularLocation>
    <subcellularLocation>
        <location evidence="1">Nucleus</location>
    </subcellularLocation>
</comment>
<keyword evidence="6" id="KW-0862">Zinc</keyword>
<keyword evidence="9" id="KW-0103">Bromodomain</keyword>
<evidence type="ECO:0000256" key="12">
    <source>
        <dbReference type="PROSITE-ProRule" id="PRU00134"/>
    </source>
</evidence>
<feature type="compositionally biased region" description="Polar residues" evidence="14">
    <location>
        <begin position="69"/>
        <end position="82"/>
    </location>
</feature>
<dbReference type="PANTHER" id="PTHR46379:SF1">
    <property type="entry name" value="ZINC FINGER MYND DOMAIN-CONTAINING PROTEIN 11"/>
    <property type="match status" value="1"/>
</dbReference>
<evidence type="ECO:0000256" key="9">
    <source>
        <dbReference type="ARBA" id="ARBA00023117"/>
    </source>
</evidence>
<dbReference type="SUPFAM" id="SSF144232">
    <property type="entry name" value="HIT/MYND zinc finger-like"/>
    <property type="match status" value="1"/>
</dbReference>
<evidence type="ECO:0000256" key="11">
    <source>
        <dbReference type="ARBA" id="ARBA00023242"/>
    </source>
</evidence>
<dbReference type="FunFam" id="6.10.140.2220:FF:000002">
    <property type="entry name" value="Protein kinase C-binding protein 1 isoform C"/>
    <property type="match status" value="1"/>
</dbReference>
<dbReference type="STRING" id="299467.A0A443SQS5"/>
<keyword evidence="3" id="KW-0158">Chromosome</keyword>
<reference evidence="16 17" key="1">
    <citation type="journal article" date="2018" name="Gigascience">
        <title>Genomes of trombidid mites reveal novel predicted allergens and laterally-transferred genes associated with secondary metabolism.</title>
        <authorList>
            <person name="Dong X."/>
            <person name="Chaisiri K."/>
            <person name="Xia D."/>
            <person name="Armstrong S.D."/>
            <person name="Fang Y."/>
            <person name="Donnelly M.J."/>
            <person name="Kadowaki T."/>
            <person name="McGarry J.W."/>
            <person name="Darby A.C."/>
            <person name="Makepeace B.L."/>
        </authorList>
    </citation>
    <scope>NUCLEOTIDE SEQUENCE [LARGE SCALE GENOMIC DNA]</scope>
    <source>
        <strain evidence="16">UoL-UT</strain>
    </source>
</reference>
<evidence type="ECO:0000256" key="10">
    <source>
        <dbReference type="ARBA" id="ARBA00023163"/>
    </source>
</evidence>
<protein>
    <submittedName>
        <fullName evidence="16">Zinc finger MYND domain-containing protein 11-like protein</fullName>
    </submittedName>
</protein>
<evidence type="ECO:0000259" key="15">
    <source>
        <dbReference type="PROSITE" id="PS50865"/>
    </source>
</evidence>
<feature type="coiled-coil region" evidence="13">
    <location>
        <begin position="190"/>
        <end position="269"/>
    </location>
</feature>
<evidence type="ECO:0000256" key="3">
    <source>
        <dbReference type="ARBA" id="ARBA00022454"/>
    </source>
</evidence>
<dbReference type="GO" id="GO:0034243">
    <property type="term" value="P:regulation of transcription elongation by RNA polymerase II"/>
    <property type="evidence" value="ECO:0007669"/>
    <property type="project" value="InterPro"/>
</dbReference>
<dbReference type="InterPro" id="IPR057053">
    <property type="entry name" value="MYND_ZMYND11_ZMYD8"/>
</dbReference>
<evidence type="ECO:0000256" key="7">
    <source>
        <dbReference type="ARBA" id="ARBA00022853"/>
    </source>
</evidence>
<proteinExistence type="predicted"/>
<name>A0A443SQS5_9ACAR</name>
<evidence type="ECO:0000256" key="13">
    <source>
        <dbReference type="SAM" id="Coils"/>
    </source>
</evidence>
<keyword evidence="7" id="KW-0156">Chromatin regulator</keyword>
<keyword evidence="13" id="KW-0175">Coiled coil</keyword>
<dbReference type="InterPro" id="IPR047269">
    <property type="entry name" value="ZMY11"/>
</dbReference>
<feature type="region of interest" description="Disordered" evidence="14">
    <location>
        <begin position="134"/>
        <end position="157"/>
    </location>
</feature>
<comment type="caution">
    <text evidence="16">The sequence shown here is derived from an EMBL/GenBank/DDBJ whole genome shotgun (WGS) entry which is preliminary data.</text>
</comment>
<keyword evidence="17" id="KW-1185">Reference proteome</keyword>
<dbReference type="GO" id="GO:0005634">
    <property type="term" value="C:nucleus"/>
    <property type="evidence" value="ECO:0007669"/>
    <property type="project" value="UniProtKB-SubCell"/>
</dbReference>
<keyword evidence="11" id="KW-0539">Nucleus</keyword>
<feature type="compositionally biased region" description="Basic residues" evidence="14">
    <location>
        <begin position="138"/>
        <end position="148"/>
    </location>
</feature>
<organism evidence="16 17">
    <name type="scientific">Leptotrombidium deliense</name>
    <dbReference type="NCBI Taxonomy" id="299467"/>
    <lineage>
        <taxon>Eukaryota</taxon>
        <taxon>Metazoa</taxon>
        <taxon>Ecdysozoa</taxon>
        <taxon>Arthropoda</taxon>
        <taxon>Chelicerata</taxon>
        <taxon>Arachnida</taxon>
        <taxon>Acari</taxon>
        <taxon>Acariformes</taxon>
        <taxon>Trombidiformes</taxon>
        <taxon>Prostigmata</taxon>
        <taxon>Anystina</taxon>
        <taxon>Parasitengona</taxon>
        <taxon>Trombiculoidea</taxon>
        <taxon>Trombiculidae</taxon>
        <taxon>Leptotrombidium</taxon>
    </lineage>
</organism>
<evidence type="ECO:0000256" key="1">
    <source>
        <dbReference type="ARBA" id="ARBA00004123"/>
    </source>
</evidence>
<evidence type="ECO:0000256" key="8">
    <source>
        <dbReference type="ARBA" id="ARBA00023015"/>
    </source>
</evidence>
<keyword evidence="8" id="KW-0805">Transcription regulation</keyword>
<evidence type="ECO:0000256" key="4">
    <source>
        <dbReference type="ARBA" id="ARBA00022723"/>
    </source>
</evidence>
<evidence type="ECO:0000256" key="14">
    <source>
        <dbReference type="SAM" id="MobiDB-lite"/>
    </source>
</evidence>
<sequence length="312" mass="36270">MERVTKKLKSNGTENIESGDTESVTSEESQKSSSKNRPMRSHKPNSLIFSAGIQPISLRSHRKRKMTKSEQTVQKVPESEQTQVPIRPLNRFGKRRGRPPKIRNNVISDLNEASKNAPLLSSLLNNTHAISTPMARTKTGRPKGRPRKNPMPPGSSTFLNISKRVTKKFHLPVAPGATCDCNTRYREHFQRFENKLISKHESQLQKLRKEVDDREKEKLKLQIKLSAMQHENQILRNKHMSSSNEIMLKRQIEDIIEQHKLEISQVKRKQWCANCEKEAIYFCCWNTSYCSLECQQHDWHATHKRFCRRGKH</sequence>
<dbReference type="InterPro" id="IPR002893">
    <property type="entry name" value="Znf_MYND"/>
</dbReference>
<keyword evidence="5 12" id="KW-0863">Zinc-finger</keyword>
<dbReference type="Gene3D" id="6.10.140.2220">
    <property type="match status" value="1"/>
</dbReference>
<evidence type="ECO:0000313" key="16">
    <source>
        <dbReference type="EMBL" id="RWS29853.1"/>
    </source>
</evidence>
<dbReference type="GO" id="GO:0009966">
    <property type="term" value="P:regulation of signal transduction"/>
    <property type="evidence" value="ECO:0007669"/>
    <property type="project" value="TreeGrafter"/>
</dbReference>
<dbReference type="PANTHER" id="PTHR46379">
    <property type="entry name" value="ZINC FINGER MYND DOMAIN-CONTAINING"/>
    <property type="match status" value="1"/>
</dbReference>
<dbReference type="EMBL" id="NCKV01000739">
    <property type="protein sequence ID" value="RWS29853.1"/>
    <property type="molecule type" value="Genomic_DNA"/>
</dbReference>
<feature type="compositionally biased region" description="Low complexity" evidence="14">
    <location>
        <begin position="21"/>
        <end position="35"/>
    </location>
</feature>
<dbReference type="GO" id="GO:0008270">
    <property type="term" value="F:zinc ion binding"/>
    <property type="evidence" value="ECO:0007669"/>
    <property type="project" value="UniProtKB-KW"/>
</dbReference>
<dbReference type="PROSITE" id="PS01360">
    <property type="entry name" value="ZF_MYND_1"/>
    <property type="match status" value="1"/>
</dbReference>
<dbReference type="VEuPathDB" id="VectorBase:LDEU002185"/>
<dbReference type="Proteomes" id="UP000288716">
    <property type="component" value="Unassembled WGS sequence"/>
</dbReference>
<dbReference type="Pfam" id="PF24324">
    <property type="entry name" value="MYND_ZMYND11_ZMYD8"/>
    <property type="match status" value="1"/>
</dbReference>
<evidence type="ECO:0000256" key="2">
    <source>
        <dbReference type="ARBA" id="ARBA00004286"/>
    </source>
</evidence>
<keyword evidence="4" id="KW-0479">Metal-binding</keyword>
<feature type="domain" description="MYND-type" evidence="15">
    <location>
        <begin position="272"/>
        <end position="307"/>
    </location>
</feature>
<accession>A0A443SQS5</accession>
<feature type="region of interest" description="Disordered" evidence="14">
    <location>
        <begin position="1"/>
        <end position="82"/>
    </location>
</feature>
<evidence type="ECO:0000256" key="5">
    <source>
        <dbReference type="ARBA" id="ARBA00022771"/>
    </source>
</evidence>
<evidence type="ECO:0000256" key="6">
    <source>
        <dbReference type="ARBA" id="ARBA00022833"/>
    </source>
</evidence>
<dbReference type="GO" id="GO:0140006">
    <property type="term" value="F:histone H3 reader activity"/>
    <property type="evidence" value="ECO:0007669"/>
    <property type="project" value="UniProtKB-ARBA"/>
</dbReference>